<dbReference type="EMBL" id="CP045483">
    <property type="protein sequence ID" value="QGR19240.1"/>
    <property type="molecule type" value="Genomic_DNA"/>
</dbReference>
<dbReference type="Proteomes" id="UP000423396">
    <property type="component" value="Chromosome"/>
</dbReference>
<evidence type="ECO:0000313" key="2">
    <source>
        <dbReference type="EMBL" id="QGR19240.1"/>
    </source>
</evidence>
<dbReference type="InterPro" id="IPR000835">
    <property type="entry name" value="HTH_MarR-typ"/>
</dbReference>
<sequence length="131" mass="14734">MAIKVKFPDGREVDIHEVISFMYGLGMGEIEVLHILLSRGQKYSADELAEVLKVSKASVNKALNTLLSKGLIEREKVITNSKKGRPVYVYSANKELVSKKLSEDTYKLILNTRDTLKKTLVEKKRVILEAA</sequence>
<dbReference type="KEGG" id="sazo:D1868_04100"/>
<dbReference type="InterPro" id="IPR002831">
    <property type="entry name" value="Tscrpt_reg_TrmB_N"/>
</dbReference>
<dbReference type="PROSITE" id="PS50995">
    <property type="entry name" value="HTH_MARR_2"/>
    <property type="match status" value="1"/>
</dbReference>
<dbReference type="GO" id="GO:0003700">
    <property type="term" value="F:DNA-binding transcription factor activity"/>
    <property type="evidence" value="ECO:0007669"/>
    <property type="project" value="InterPro"/>
</dbReference>
<dbReference type="Gene3D" id="1.10.10.10">
    <property type="entry name" value="Winged helix-like DNA-binding domain superfamily/Winged helix DNA-binding domain"/>
    <property type="match status" value="1"/>
</dbReference>
<reference evidence="2 3" key="1">
    <citation type="submission" date="2019-10" db="EMBL/GenBank/DDBJ databases">
        <title>Genome Sequences from Six Type Strain Members of the Archaeal Family Sulfolobaceae: Acidianus ambivalens, Acidianus infernus, Metallosphaera prunae, Stygiolobus azoricus, Sulfolobus metallicus, and Sulfurisphaera ohwakuensis.</title>
        <authorList>
            <person name="Counts J.A."/>
            <person name="Kelly R.M."/>
        </authorList>
    </citation>
    <scope>NUCLEOTIDE SEQUENCE [LARGE SCALE GENOMIC DNA]</scope>
    <source>
        <strain evidence="2 3">FC6</strain>
    </source>
</reference>
<dbReference type="SUPFAM" id="SSF46785">
    <property type="entry name" value="Winged helix' DNA-binding domain"/>
    <property type="match status" value="1"/>
</dbReference>
<organism evidence="2 3">
    <name type="scientific">Stygiolobus azoricus</name>
    <dbReference type="NCBI Taxonomy" id="41675"/>
    <lineage>
        <taxon>Archaea</taxon>
        <taxon>Thermoproteota</taxon>
        <taxon>Thermoprotei</taxon>
        <taxon>Sulfolobales</taxon>
        <taxon>Sulfolobaceae</taxon>
        <taxon>Stygiolobus</taxon>
    </lineage>
</organism>
<dbReference type="OrthoDB" id="42111at2157"/>
<evidence type="ECO:0000259" key="1">
    <source>
        <dbReference type="PROSITE" id="PS50995"/>
    </source>
</evidence>
<accession>A0A650CN11</accession>
<evidence type="ECO:0000313" key="3">
    <source>
        <dbReference type="Proteomes" id="UP000423396"/>
    </source>
</evidence>
<feature type="domain" description="HTH marR-type" evidence="1">
    <location>
        <begin position="1"/>
        <end position="131"/>
    </location>
</feature>
<dbReference type="RefSeq" id="WP_156005816.1">
    <property type="nucleotide sequence ID" value="NZ_CP045483.1"/>
</dbReference>
<gene>
    <name evidence="2" type="ORF">D1868_04100</name>
</gene>
<dbReference type="InterPro" id="IPR036390">
    <property type="entry name" value="WH_DNA-bd_sf"/>
</dbReference>
<proteinExistence type="predicted"/>
<dbReference type="AlphaFoldDB" id="A0A650CN11"/>
<dbReference type="GeneID" id="42798227"/>
<dbReference type="Pfam" id="PF01978">
    <property type="entry name" value="TrmB"/>
    <property type="match status" value="1"/>
</dbReference>
<dbReference type="InterPro" id="IPR036388">
    <property type="entry name" value="WH-like_DNA-bd_sf"/>
</dbReference>
<keyword evidence="3" id="KW-1185">Reference proteome</keyword>
<protein>
    <submittedName>
        <fullName evidence="2">MarR family transcriptional regulator</fullName>
    </submittedName>
</protein>
<name>A0A650CN11_9CREN</name>